<accession>A0ABW3CGX3</accession>
<protein>
    <submittedName>
        <fullName evidence="2">Uncharacterized protein</fullName>
    </submittedName>
</protein>
<dbReference type="Proteomes" id="UP001597083">
    <property type="component" value="Unassembled WGS sequence"/>
</dbReference>
<evidence type="ECO:0000313" key="2">
    <source>
        <dbReference type="EMBL" id="MFD0853209.1"/>
    </source>
</evidence>
<evidence type="ECO:0000313" key="3">
    <source>
        <dbReference type="Proteomes" id="UP001597083"/>
    </source>
</evidence>
<gene>
    <name evidence="2" type="ORF">ACFQ07_13290</name>
</gene>
<name>A0ABW3CGX3_9ACTN</name>
<proteinExistence type="predicted"/>
<feature type="non-terminal residue" evidence="2">
    <location>
        <position position="166"/>
    </location>
</feature>
<evidence type="ECO:0000256" key="1">
    <source>
        <dbReference type="SAM" id="MobiDB-lite"/>
    </source>
</evidence>
<reference evidence="3" key="1">
    <citation type="journal article" date="2019" name="Int. J. Syst. Evol. Microbiol.">
        <title>The Global Catalogue of Microorganisms (GCM) 10K type strain sequencing project: providing services to taxonomists for standard genome sequencing and annotation.</title>
        <authorList>
            <consortium name="The Broad Institute Genomics Platform"/>
            <consortium name="The Broad Institute Genome Sequencing Center for Infectious Disease"/>
            <person name="Wu L."/>
            <person name="Ma J."/>
        </authorList>
    </citation>
    <scope>NUCLEOTIDE SEQUENCE [LARGE SCALE GENOMIC DNA]</scope>
    <source>
        <strain evidence="3">JCM 31696</strain>
    </source>
</reference>
<sequence length="166" mass="18972">MEARIKPGKPANSCTGCRAWGVLPGRRCRSCCTFDRLHENGECADCHRTLAIKKGYCRVCWLQARLQARALGRAGVTDQDLRQVRCQQLFLFGMHRLRQPGPLLGKQGRPKPPRPTPDPARVTGWAQLRLPIDVRRDYHRFERRRADLTNRRPARLRPAGRWGGAV</sequence>
<dbReference type="EMBL" id="JBHTIR010001971">
    <property type="protein sequence ID" value="MFD0853209.1"/>
    <property type="molecule type" value="Genomic_DNA"/>
</dbReference>
<organism evidence="2 3">
    <name type="scientific">Actinomadura adrarensis</name>
    <dbReference type="NCBI Taxonomy" id="1819600"/>
    <lineage>
        <taxon>Bacteria</taxon>
        <taxon>Bacillati</taxon>
        <taxon>Actinomycetota</taxon>
        <taxon>Actinomycetes</taxon>
        <taxon>Streptosporangiales</taxon>
        <taxon>Thermomonosporaceae</taxon>
        <taxon>Actinomadura</taxon>
    </lineage>
</organism>
<comment type="caution">
    <text evidence="2">The sequence shown here is derived from an EMBL/GenBank/DDBJ whole genome shotgun (WGS) entry which is preliminary data.</text>
</comment>
<keyword evidence="3" id="KW-1185">Reference proteome</keyword>
<feature type="region of interest" description="Disordered" evidence="1">
    <location>
        <begin position="100"/>
        <end position="121"/>
    </location>
</feature>